<accession>A0A0G3H4Q3</accession>
<evidence type="ECO:0000313" key="2">
    <source>
        <dbReference type="Proteomes" id="UP000035540"/>
    </source>
</evidence>
<organism evidence="1 2">
    <name type="scientific">Corynebacterium testudinoris</name>
    <dbReference type="NCBI Taxonomy" id="136857"/>
    <lineage>
        <taxon>Bacteria</taxon>
        <taxon>Bacillati</taxon>
        <taxon>Actinomycetota</taxon>
        <taxon>Actinomycetes</taxon>
        <taxon>Mycobacteriales</taxon>
        <taxon>Corynebacteriaceae</taxon>
        <taxon>Corynebacterium</taxon>
    </lineage>
</organism>
<protein>
    <recommendedName>
        <fullName evidence="3">DUF2218 domain-containing protein</fullName>
    </recommendedName>
</protein>
<dbReference type="AlphaFoldDB" id="A0A0G3H4Q3"/>
<reference evidence="1 2" key="1">
    <citation type="journal article" date="2015" name="Genome Announc.">
        <title>Complete Genome Sequence of the Type Strain Corynebacterium testudinoris DSM 44614, Recovered from Necrotic Lesions in the Mouth of a Tortoise.</title>
        <authorList>
            <person name="Ruckert C."/>
            <person name="Kriete M."/>
            <person name="Jaenicke S."/>
            <person name="Winkler A."/>
            <person name="Tauch A."/>
        </authorList>
    </citation>
    <scope>NUCLEOTIDE SEQUENCE [LARGE SCALE GENOMIC DNA]</scope>
    <source>
        <strain evidence="1 2">DSM 44614</strain>
    </source>
</reference>
<dbReference type="Pfam" id="PF09981">
    <property type="entry name" value="DUF2218"/>
    <property type="match status" value="1"/>
</dbReference>
<dbReference type="InterPro" id="IPR014543">
    <property type="entry name" value="UCP028291"/>
</dbReference>
<sequence>MTASATARIRSARPGRLAKALTARFASSARTEWDSEAERGSLIFASDNVGEVDMIVGDGVLLLHIESSPEHRDQLEAIVGTGVVDLGGEENLVVQWKHPGGGDGSRWVASG</sequence>
<dbReference type="EMBL" id="CP011545">
    <property type="protein sequence ID" value="AKK08386.1"/>
    <property type="molecule type" value="Genomic_DNA"/>
</dbReference>
<evidence type="ECO:0000313" key="1">
    <source>
        <dbReference type="EMBL" id="AKK08386.1"/>
    </source>
</evidence>
<keyword evidence="2" id="KW-1185">Reference proteome</keyword>
<dbReference type="PATRIC" id="fig|136857.5.peg.933"/>
<dbReference type="Gene3D" id="3.30.310.50">
    <property type="entry name" value="Alpha-D-phosphohexomutase, C-terminal domain"/>
    <property type="match status" value="1"/>
</dbReference>
<proteinExistence type="predicted"/>
<dbReference type="STRING" id="136857.CTEST_04695"/>
<reference evidence="2" key="2">
    <citation type="submission" date="2015-05" db="EMBL/GenBank/DDBJ databases">
        <title>Complete genome sequence of Corynebacterium testudinoris DSM 44614, recovered from necrotic lesions in the mouth of a tortoise.</title>
        <authorList>
            <person name="Ruckert C."/>
            <person name="Albersmeier A."/>
            <person name="Winkler A."/>
            <person name="Tauch A."/>
        </authorList>
    </citation>
    <scope>NUCLEOTIDE SEQUENCE [LARGE SCALE GENOMIC DNA]</scope>
    <source>
        <strain evidence="2">DSM 44614</strain>
    </source>
</reference>
<gene>
    <name evidence="1" type="ORF">CTEST_04695</name>
</gene>
<dbReference type="KEGG" id="cted:CTEST_04695"/>
<dbReference type="OrthoDB" id="9806511at2"/>
<dbReference type="RefSeq" id="WP_047252754.1">
    <property type="nucleotide sequence ID" value="NZ_CP011545.1"/>
</dbReference>
<evidence type="ECO:0008006" key="3">
    <source>
        <dbReference type="Google" id="ProtNLM"/>
    </source>
</evidence>
<dbReference type="Proteomes" id="UP000035540">
    <property type="component" value="Chromosome"/>
</dbReference>
<name>A0A0G3H4Q3_9CORY</name>